<dbReference type="GO" id="GO:0005634">
    <property type="term" value="C:nucleus"/>
    <property type="evidence" value="ECO:0007669"/>
    <property type="project" value="UniProtKB-SubCell"/>
</dbReference>
<evidence type="ECO:0000256" key="5">
    <source>
        <dbReference type="ARBA" id="ARBA00023242"/>
    </source>
</evidence>
<accession>A0AAV9AKA5</accession>
<feature type="region of interest" description="Disordered" evidence="6">
    <location>
        <begin position="95"/>
        <end position="234"/>
    </location>
</feature>
<dbReference type="PANTHER" id="PTHR33729">
    <property type="entry name" value="METHYL-CPG BINDING DOMAIN CONTAINING PROTEIN, EXPRESSED"/>
    <property type="match status" value="1"/>
</dbReference>
<evidence type="ECO:0000256" key="4">
    <source>
        <dbReference type="ARBA" id="ARBA00023163"/>
    </source>
</evidence>
<evidence type="ECO:0000256" key="3">
    <source>
        <dbReference type="ARBA" id="ARBA00023125"/>
    </source>
</evidence>
<dbReference type="PANTHER" id="PTHR33729:SF6">
    <property type="entry name" value="METHYL-CPG-BINDING DOMAIN-CONTAINING PROTEIN 11"/>
    <property type="match status" value="1"/>
</dbReference>
<feature type="compositionally biased region" description="Basic and acidic residues" evidence="6">
    <location>
        <begin position="208"/>
        <end position="226"/>
    </location>
</feature>
<dbReference type="InterPro" id="IPR039622">
    <property type="entry name" value="MBD10/11"/>
</dbReference>
<reference evidence="8" key="1">
    <citation type="journal article" date="2023" name="Nat. Commun.">
        <title>Diploid and tetraploid genomes of Acorus and the evolution of monocots.</title>
        <authorList>
            <person name="Ma L."/>
            <person name="Liu K.W."/>
            <person name="Li Z."/>
            <person name="Hsiao Y.Y."/>
            <person name="Qi Y."/>
            <person name="Fu T."/>
            <person name="Tang G.D."/>
            <person name="Zhang D."/>
            <person name="Sun W.H."/>
            <person name="Liu D.K."/>
            <person name="Li Y."/>
            <person name="Chen G.Z."/>
            <person name="Liu X.D."/>
            <person name="Liao X.Y."/>
            <person name="Jiang Y.T."/>
            <person name="Yu X."/>
            <person name="Hao Y."/>
            <person name="Huang J."/>
            <person name="Zhao X.W."/>
            <person name="Ke S."/>
            <person name="Chen Y.Y."/>
            <person name="Wu W.L."/>
            <person name="Hsu J.L."/>
            <person name="Lin Y.F."/>
            <person name="Huang M.D."/>
            <person name="Li C.Y."/>
            <person name="Huang L."/>
            <person name="Wang Z.W."/>
            <person name="Zhao X."/>
            <person name="Zhong W.Y."/>
            <person name="Peng D.H."/>
            <person name="Ahmad S."/>
            <person name="Lan S."/>
            <person name="Zhang J.S."/>
            <person name="Tsai W.C."/>
            <person name="Van de Peer Y."/>
            <person name="Liu Z.J."/>
        </authorList>
    </citation>
    <scope>NUCLEOTIDE SEQUENCE</scope>
    <source>
        <strain evidence="8">SCP</strain>
    </source>
</reference>
<proteinExistence type="predicted"/>
<dbReference type="AlphaFoldDB" id="A0AAV9AKA5"/>
<dbReference type="Proteomes" id="UP001179952">
    <property type="component" value="Unassembled WGS sequence"/>
</dbReference>
<dbReference type="Pfam" id="PF01429">
    <property type="entry name" value="MBD"/>
    <property type="match status" value="1"/>
</dbReference>
<keyword evidence="5" id="KW-0539">Nucleus</keyword>
<gene>
    <name evidence="8" type="ORF">QJS04_geneDACA016158</name>
</gene>
<dbReference type="Gene3D" id="3.30.890.10">
    <property type="entry name" value="Methyl-cpg-binding Protein 2, Chain A"/>
    <property type="match status" value="1"/>
</dbReference>
<evidence type="ECO:0000256" key="6">
    <source>
        <dbReference type="SAM" id="MobiDB-lite"/>
    </source>
</evidence>
<protein>
    <submittedName>
        <fullName evidence="8">Methyl-CpG-binding domain-containing protein 11</fullName>
    </submittedName>
</protein>
<evidence type="ECO:0000256" key="1">
    <source>
        <dbReference type="ARBA" id="ARBA00004123"/>
    </source>
</evidence>
<dbReference type="SUPFAM" id="SSF54171">
    <property type="entry name" value="DNA-binding domain"/>
    <property type="match status" value="1"/>
</dbReference>
<dbReference type="GO" id="GO:0003677">
    <property type="term" value="F:DNA binding"/>
    <property type="evidence" value="ECO:0007669"/>
    <property type="project" value="UniProtKB-KW"/>
</dbReference>
<reference evidence="8" key="2">
    <citation type="submission" date="2023-06" db="EMBL/GenBank/DDBJ databases">
        <authorList>
            <person name="Ma L."/>
            <person name="Liu K.-W."/>
            <person name="Li Z."/>
            <person name="Hsiao Y.-Y."/>
            <person name="Qi Y."/>
            <person name="Fu T."/>
            <person name="Tang G."/>
            <person name="Zhang D."/>
            <person name="Sun W.-H."/>
            <person name="Liu D.-K."/>
            <person name="Li Y."/>
            <person name="Chen G.-Z."/>
            <person name="Liu X.-D."/>
            <person name="Liao X.-Y."/>
            <person name="Jiang Y.-T."/>
            <person name="Yu X."/>
            <person name="Hao Y."/>
            <person name="Huang J."/>
            <person name="Zhao X.-W."/>
            <person name="Ke S."/>
            <person name="Chen Y.-Y."/>
            <person name="Wu W.-L."/>
            <person name="Hsu J.-L."/>
            <person name="Lin Y.-F."/>
            <person name="Huang M.-D."/>
            <person name="Li C.-Y."/>
            <person name="Huang L."/>
            <person name="Wang Z.-W."/>
            <person name="Zhao X."/>
            <person name="Zhong W.-Y."/>
            <person name="Peng D.-H."/>
            <person name="Ahmad S."/>
            <person name="Lan S."/>
            <person name="Zhang J.-S."/>
            <person name="Tsai W.-C."/>
            <person name="Van De Peer Y."/>
            <person name="Liu Z.-J."/>
        </authorList>
    </citation>
    <scope>NUCLEOTIDE SEQUENCE</scope>
    <source>
        <strain evidence="8">SCP</strain>
        <tissue evidence="8">Leaves</tissue>
    </source>
</reference>
<sequence length="280" mass="30981">MEKEVSEVVSVELPAPPGWKKKPTLRICRIARKIIQGARRPIIGCLIAEYFFEGYETYADQFIPRMGGAIKKSEIIFTAPSGEEINNRRQLENYLKSHPGESPASKFDWTTGETPRRSARISEKTKGFKFPENEPKKKRSKRSSGPKKENAETEATAGASQGGEEVRAQEDLELNNNSMTEAKAVAPETNGEEKKGEPEGTQAGNEVQKPREDVEINEKLAQDEHGNNFPSSEAVVETEDKHVMVENGIQKGENEDVKALETQKIAQVDAQKPPAASVSC</sequence>
<feature type="compositionally biased region" description="Basic and acidic residues" evidence="6">
    <location>
        <begin position="114"/>
        <end position="135"/>
    </location>
</feature>
<keyword evidence="4" id="KW-0804">Transcription</keyword>
<evidence type="ECO:0000259" key="7">
    <source>
        <dbReference type="PROSITE" id="PS50982"/>
    </source>
</evidence>
<dbReference type="InterPro" id="IPR016177">
    <property type="entry name" value="DNA-bd_dom_sf"/>
</dbReference>
<organism evidence="8 9">
    <name type="scientific">Acorus gramineus</name>
    <name type="common">Dwarf sweet flag</name>
    <dbReference type="NCBI Taxonomy" id="55184"/>
    <lineage>
        <taxon>Eukaryota</taxon>
        <taxon>Viridiplantae</taxon>
        <taxon>Streptophyta</taxon>
        <taxon>Embryophyta</taxon>
        <taxon>Tracheophyta</taxon>
        <taxon>Spermatophyta</taxon>
        <taxon>Magnoliopsida</taxon>
        <taxon>Liliopsida</taxon>
        <taxon>Acoraceae</taxon>
        <taxon>Acorus</taxon>
    </lineage>
</organism>
<comment type="subcellular location">
    <subcellularLocation>
        <location evidence="1">Nucleus</location>
    </subcellularLocation>
</comment>
<keyword evidence="2" id="KW-0805">Transcription regulation</keyword>
<feature type="domain" description="MBD" evidence="7">
    <location>
        <begin position="5"/>
        <end position="114"/>
    </location>
</feature>
<keyword evidence="9" id="KW-1185">Reference proteome</keyword>
<feature type="compositionally biased region" description="Basic residues" evidence="6">
    <location>
        <begin position="136"/>
        <end position="145"/>
    </location>
</feature>
<evidence type="ECO:0000313" key="8">
    <source>
        <dbReference type="EMBL" id="KAK1264793.1"/>
    </source>
</evidence>
<comment type="caution">
    <text evidence="8">The sequence shown here is derived from an EMBL/GenBank/DDBJ whole genome shotgun (WGS) entry which is preliminary data.</text>
</comment>
<dbReference type="EMBL" id="JAUJYN010000008">
    <property type="protein sequence ID" value="KAK1264793.1"/>
    <property type="molecule type" value="Genomic_DNA"/>
</dbReference>
<evidence type="ECO:0000313" key="9">
    <source>
        <dbReference type="Proteomes" id="UP001179952"/>
    </source>
</evidence>
<keyword evidence="3" id="KW-0238">DNA-binding</keyword>
<dbReference type="InterPro" id="IPR001739">
    <property type="entry name" value="Methyl_CpG_DNA-bd"/>
</dbReference>
<name>A0AAV9AKA5_ACOGR</name>
<dbReference type="PROSITE" id="PS50982">
    <property type="entry name" value="MBD"/>
    <property type="match status" value="1"/>
</dbReference>
<evidence type="ECO:0000256" key="2">
    <source>
        <dbReference type="ARBA" id="ARBA00023015"/>
    </source>
</evidence>